<keyword evidence="5" id="KW-0808">Transferase</keyword>
<feature type="domain" description="Apple" evidence="4">
    <location>
        <begin position="150"/>
        <end position="232"/>
    </location>
</feature>
<evidence type="ECO:0000256" key="2">
    <source>
        <dbReference type="ARBA" id="ARBA00023157"/>
    </source>
</evidence>
<keyword evidence="5" id="KW-0675">Receptor</keyword>
<dbReference type="SMART" id="SM00473">
    <property type="entry name" value="PAN_AP"/>
    <property type="match status" value="1"/>
</dbReference>
<dbReference type="GO" id="GO:0048544">
    <property type="term" value="P:recognition of pollen"/>
    <property type="evidence" value="ECO:0007669"/>
    <property type="project" value="InterPro"/>
</dbReference>
<keyword evidence="3" id="KW-0812">Transmembrane</keyword>
<accession>A0A2U1KHY4</accession>
<comment type="caution">
    <text evidence="5">The sequence shown here is derived from an EMBL/GenBank/DDBJ whole genome shotgun (WGS) entry which is preliminary data.</text>
</comment>
<feature type="transmembrane region" description="Helical" evidence="3">
    <location>
        <begin position="259"/>
        <end position="280"/>
    </location>
</feature>
<sequence>MDIDGFPEIVVWQKDTTKICRSGPWNGKRFSGTPEMKGVSFMNFSFVENSEDIYYTYTMLNSSAYTRLVINSSGMLQRYIWVETAKYWNQFWFFPSDRCDNYGVCGPYGVCDANNAPNCKCMTGFGPKDKQAWELRDGSGGCIRTSTLDCGSDGFLPLKNVRLPDGSRAFIDQNMNLSQCREICKKNCSCAAYANMDITQGGSGCAYWAVELMDIREYAGSGGGQDLYIRVSASDLVAAQSPTTENSNGSSNNSQIVKIVASTIGGVCAVLIILLILFYLKRRKIKQLKRSKTGITGNFGIKNQTH</sequence>
<proteinExistence type="predicted"/>
<evidence type="ECO:0000256" key="1">
    <source>
        <dbReference type="ARBA" id="ARBA00022729"/>
    </source>
</evidence>
<keyword evidence="1" id="KW-0732">Signal</keyword>
<dbReference type="OrthoDB" id="785331at2759"/>
<keyword evidence="6" id="KW-1185">Reference proteome</keyword>
<dbReference type="PANTHER" id="PTHR32444">
    <property type="entry name" value="BULB-TYPE LECTIN DOMAIN-CONTAINING PROTEIN"/>
    <property type="match status" value="1"/>
</dbReference>
<dbReference type="InterPro" id="IPR003609">
    <property type="entry name" value="Pan_app"/>
</dbReference>
<keyword evidence="3" id="KW-0472">Membrane</keyword>
<dbReference type="GO" id="GO:0016301">
    <property type="term" value="F:kinase activity"/>
    <property type="evidence" value="ECO:0007669"/>
    <property type="project" value="UniProtKB-KW"/>
</dbReference>
<dbReference type="Pfam" id="PF00954">
    <property type="entry name" value="S_locus_glycop"/>
    <property type="match status" value="1"/>
</dbReference>
<organism evidence="5 6">
    <name type="scientific">Artemisia annua</name>
    <name type="common">Sweet wormwood</name>
    <dbReference type="NCBI Taxonomy" id="35608"/>
    <lineage>
        <taxon>Eukaryota</taxon>
        <taxon>Viridiplantae</taxon>
        <taxon>Streptophyta</taxon>
        <taxon>Embryophyta</taxon>
        <taxon>Tracheophyta</taxon>
        <taxon>Spermatophyta</taxon>
        <taxon>Magnoliopsida</taxon>
        <taxon>eudicotyledons</taxon>
        <taxon>Gunneridae</taxon>
        <taxon>Pentapetalae</taxon>
        <taxon>asterids</taxon>
        <taxon>campanulids</taxon>
        <taxon>Asterales</taxon>
        <taxon>Asteraceae</taxon>
        <taxon>Asteroideae</taxon>
        <taxon>Anthemideae</taxon>
        <taxon>Artemisiinae</taxon>
        <taxon>Artemisia</taxon>
    </lineage>
</organism>
<dbReference type="AlphaFoldDB" id="A0A2U1KHY4"/>
<dbReference type="CDD" id="cd01098">
    <property type="entry name" value="PAN_AP_plant"/>
    <property type="match status" value="1"/>
</dbReference>
<name>A0A2U1KHY4_ARTAN</name>
<dbReference type="STRING" id="35608.A0A2U1KHY4"/>
<dbReference type="InterPro" id="IPR000858">
    <property type="entry name" value="S_locus_glycoprot_dom"/>
</dbReference>
<dbReference type="Proteomes" id="UP000245207">
    <property type="component" value="Unassembled WGS sequence"/>
</dbReference>
<evidence type="ECO:0000313" key="5">
    <source>
        <dbReference type="EMBL" id="PWA36263.1"/>
    </source>
</evidence>
<reference evidence="5 6" key="1">
    <citation type="journal article" date="2018" name="Mol. Plant">
        <title>The genome of Artemisia annua provides insight into the evolution of Asteraceae family and artemisinin biosynthesis.</title>
        <authorList>
            <person name="Shen Q."/>
            <person name="Zhang L."/>
            <person name="Liao Z."/>
            <person name="Wang S."/>
            <person name="Yan T."/>
            <person name="Shi P."/>
            <person name="Liu M."/>
            <person name="Fu X."/>
            <person name="Pan Q."/>
            <person name="Wang Y."/>
            <person name="Lv Z."/>
            <person name="Lu X."/>
            <person name="Zhang F."/>
            <person name="Jiang W."/>
            <person name="Ma Y."/>
            <person name="Chen M."/>
            <person name="Hao X."/>
            <person name="Li L."/>
            <person name="Tang Y."/>
            <person name="Lv G."/>
            <person name="Zhou Y."/>
            <person name="Sun X."/>
            <person name="Brodelius P.E."/>
            <person name="Rose J.K.C."/>
            <person name="Tang K."/>
        </authorList>
    </citation>
    <scope>NUCLEOTIDE SEQUENCE [LARGE SCALE GENOMIC DNA]</scope>
    <source>
        <strain evidence="6">cv. Huhao1</strain>
        <tissue evidence="5">Leaf</tissue>
    </source>
</reference>
<keyword evidence="2" id="KW-1015">Disulfide bond</keyword>
<gene>
    <name evidence="5" type="ORF">CTI12_AA601610</name>
</gene>
<protein>
    <submittedName>
        <fullName evidence="5">Receptor kinase 3</fullName>
    </submittedName>
</protein>
<evidence type="ECO:0000259" key="4">
    <source>
        <dbReference type="PROSITE" id="PS50948"/>
    </source>
</evidence>
<evidence type="ECO:0000256" key="3">
    <source>
        <dbReference type="SAM" id="Phobius"/>
    </source>
</evidence>
<keyword evidence="3" id="KW-1133">Transmembrane helix</keyword>
<dbReference type="EMBL" id="PKPP01018472">
    <property type="protein sequence ID" value="PWA36263.1"/>
    <property type="molecule type" value="Genomic_DNA"/>
</dbReference>
<evidence type="ECO:0000313" key="6">
    <source>
        <dbReference type="Proteomes" id="UP000245207"/>
    </source>
</evidence>
<dbReference type="PANTHER" id="PTHR32444:SF89">
    <property type="entry name" value="S GLYCOPROTEIN"/>
    <property type="match status" value="1"/>
</dbReference>
<dbReference type="PROSITE" id="PS50948">
    <property type="entry name" value="PAN"/>
    <property type="match status" value="1"/>
</dbReference>
<keyword evidence="5" id="KW-0418">Kinase</keyword>
<dbReference type="Pfam" id="PF08276">
    <property type="entry name" value="PAN_2"/>
    <property type="match status" value="1"/>
</dbReference>